<keyword evidence="1" id="KW-1133">Transmembrane helix</keyword>
<keyword evidence="1" id="KW-0812">Transmembrane</keyword>
<dbReference type="OrthoDB" id="5589052at2"/>
<accession>Q12LM6</accession>
<sequence>MACGDCQQSIFWEKLGRCTQCMWQLSVFSVLGWSAWGYFYRETPTQVESIALLFFCVAASGLLLAHLIKYCYLALISKQS</sequence>
<evidence type="ECO:0000256" key="1">
    <source>
        <dbReference type="SAM" id="Phobius"/>
    </source>
</evidence>
<evidence type="ECO:0008006" key="4">
    <source>
        <dbReference type="Google" id="ProtNLM"/>
    </source>
</evidence>
<dbReference type="AlphaFoldDB" id="Q12LM6"/>
<evidence type="ECO:0000313" key="2">
    <source>
        <dbReference type="EMBL" id="ABE55650.1"/>
    </source>
</evidence>
<dbReference type="InterPro" id="IPR022072">
    <property type="entry name" value="DUF3624"/>
</dbReference>
<feature type="transmembrane region" description="Helical" evidence="1">
    <location>
        <begin position="51"/>
        <end position="75"/>
    </location>
</feature>
<dbReference type="Proteomes" id="UP000001982">
    <property type="component" value="Chromosome"/>
</dbReference>
<dbReference type="EMBL" id="CP000302">
    <property type="protein sequence ID" value="ABE55650.1"/>
    <property type="molecule type" value="Genomic_DNA"/>
</dbReference>
<gene>
    <name evidence="2" type="ordered locus">Sden_2370</name>
</gene>
<evidence type="ECO:0000313" key="3">
    <source>
        <dbReference type="Proteomes" id="UP000001982"/>
    </source>
</evidence>
<dbReference type="KEGG" id="sdn:Sden_2370"/>
<dbReference type="Pfam" id="PF12292">
    <property type="entry name" value="DUF3624"/>
    <property type="match status" value="1"/>
</dbReference>
<dbReference type="HOGENOM" id="CLU_188515_1_0_6"/>
<dbReference type="eggNOG" id="ENOG502ZGC8">
    <property type="taxonomic scope" value="Bacteria"/>
</dbReference>
<dbReference type="STRING" id="318161.Sden_2370"/>
<reference evidence="2 3" key="1">
    <citation type="submission" date="2006-03" db="EMBL/GenBank/DDBJ databases">
        <title>Complete sequence of Shewanella denitrificans OS217.</title>
        <authorList>
            <consortium name="US DOE Joint Genome Institute"/>
            <person name="Copeland A."/>
            <person name="Lucas S."/>
            <person name="Lapidus A."/>
            <person name="Barry K."/>
            <person name="Detter J.C."/>
            <person name="Glavina del Rio T."/>
            <person name="Hammon N."/>
            <person name="Israni S."/>
            <person name="Dalin E."/>
            <person name="Tice H."/>
            <person name="Pitluck S."/>
            <person name="Brettin T."/>
            <person name="Bruce D."/>
            <person name="Han C."/>
            <person name="Tapia R."/>
            <person name="Gilna P."/>
            <person name="Kiss H."/>
            <person name="Schmutz J."/>
            <person name="Larimer F."/>
            <person name="Land M."/>
            <person name="Hauser L."/>
            <person name="Kyrpides N."/>
            <person name="Lykidis A."/>
            <person name="Richardson P."/>
        </authorList>
    </citation>
    <scope>NUCLEOTIDE SEQUENCE [LARGE SCALE GENOMIC DNA]</scope>
    <source>
        <strain evidence="3">OS217 / ATCC BAA-1090 / DSM 15013</strain>
    </source>
</reference>
<dbReference type="RefSeq" id="WP_011496801.1">
    <property type="nucleotide sequence ID" value="NC_007954.1"/>
</dbReference>
<organism evidence="2 3">
    <name type="scientific">Shewanella denitrificans (strain OS217 / ATCC BAA-1090 / DSM 15013)</name>
    <dbReference type="NCBI Taxonomy" id="318161"/>
    <lineage>
        <taxon>Bacteria</taxon>
        <taxon>Pseudomonadati</taxon>
        <taxon>Pseudomonadota</taxon>
        <taxon>Gammaproteobacteria</taxon>
        <taxon>Alteromonadales</taxon>
        <taxon>Shewanellaceae</taxon>
        <taxon>Shewanella</taxon>
    </lineage>
</organism>
<keyword evidence="3" id="KW-1185">Reference proteome</keyword>
<keyword evidence="1" id="KW-0472">Membrane</keyword>
<feature type="transmembrane region" description="Helical" evidence="1">
    <location>
        <begin position="21"/>
        <end position="39"/>
    </location>
</feature>
<protein>
    <recommendedName>
        <fullName evidence="4">DUF3624 domain-containing protein</fullName>
    </recommendedName>
</protein>
<proteinExistence type="predicted"/>
<name>Q12LM6_SHEDO</name>